<reference evidence="7 8" key="1">
    <citation type="journal article" date="2015" name="Genome Announc.">
        <title>Expanding the biotechnology potential of lactobacilli through comparative genomics of 213 strains and associated genera.</title>
        <authorList>
            <person name="Sun Z."/>
            <person name="Harris H.M."/>
            <person name="McCann A."/>
            <person name="Guo C."/>
            <person name="Argimon S."/>
            <person name="Zhang W."/>
            <person name="Yang X."/>
            <person name="Jeffery I.B."/>
            <person name="Cooney J.C."/>
            <person name="Kagawa T.F."/>
            <person name="Liu W."/>
            <person name="Song Y."/>
            <person name="Salvetti E."/>
            <person name="Wrobel A."/>
            <person name="Rasinkangas P."/>
            <person name="Parkhill J."/>
            <person name="Rea M.C."/>
            <person name="O'Sullivan O."/>
            <person name="Ritari J."/>
            <person name="Douillard F.P."/>
            <person name="Paul Ross R."/>
            <person name="Yang R."/>
            <person name="Briner A.E."/>
            <person name="Felis G.E."/>
            <person name="de Vos W.M."/>
            <person name="Barrangou R."/>
            <person name="Klaenhammer T.R."/>
            <person name="Caufield P.W."/>
            <person name="Cui Y."/>
            <person name="Zhang H."/>
            <person name="O'Toole P.W."/>
        </authorList>
    </citation>
    <scope>NUCLEOTIDE SEQUENCE [LARGE SCALE GENOMIC DNA]</scope>
    <source>
        <strain evidence="7 8">DSM 20253</strain>
    </source>
</reference>
<dbReference type="Gene3D" id="3.30.460.20">
    <property type="entry name" value="CorA soluble domain-like"/>
    <property type="match status" value="1"/>
</dbReference>
<feature type="transmembrane region" description="Helical" evidence="6">
    <location>
        <begin position="246"/>
        <end position="265"/>
    </location>
</feature>
<comment type="subcellular location">
    <subcellularLocation>
        <location evidence="1">Membrane</location>
        <topology evidence="1">Multi-pass membrane protein</topology>
    </subcellularLocation>
</comment>
<keyword evidence="4 6" id="KW-1133">Transmembrane helix</keyword>
<evidence type="ECO:0000256" key="1">
    <source>
        <dbReference type="ARBA" id="ARBA00004141"/>
    </source>
</evidence>
<dbReference type="PANTHER" id="PTHR47891">
    <property type="entry name" value="TRANSPORTER-RELATED"/>
    <property type="match status" value="1"/>
</dbReference>
<comment type="caution">
    <text evidence="7">The sequence shown here is derived from an EMBL/GenBank/DDBJ whole genome shotgun (WGS) entry which is preliminary data.</text>
</comment>
<dbReference type="InterPro" id="IPR002523">
    <property type="entry name" value="MgTranspt_CorA/ZnTranspt_ZntB"/>
</dbReference>
<dbReference type="Proteomes" id="UP000051638">
    <property type="component" value="Unassembled WGS sequence"/>
</dbReference>
<evidence type="ECO:0000256" key="5">
    <source>
        <dbReference type="ARBA" id="ARBA00023136"/>
    </source>
</evidence>
<keyword evidence="3 6" id="KW-0812">Transmembrane</keyword>
<dbReference type="EMBL" id="AYYI01000032">
    <property type="protein sequence ID" value="KRM98499.1"/>
    <property type="molecule type" value="Genomic_DNA"/>
</dbReference>
<dbReference type="GO" id="GO:0016020">
    <property type="term" value="C:membrane"/>
    <property type="evidence" value="ECO:0007669"/>
    <property type="project" value="UniProtKB-SubCell"/>
</dbReference>
<dbReference type="InterPro" id="IPR047199">
    <property type="entry name" value="CorA-like"/>
</dbReference>
<dbReference type="SUPFAM" id="SSF143865">
    <property type="entry name" value="CorA soluble domain-like"/>
    <property type="match status" value="1"/>
</dbReference>
<evidence type="ECO:0000313" key="7">
    <source>
        <dbReference type="EMBL" id="KRM98499.1"/>
    </source>
</evidence>
<dbReference type="GO" id="GO:0046873">
    <property type="term" value="F:metal ion transmembrane transporter activity"/>
    <property type="evidence" value="ECO:0007669"/>
    <property type="project" value="InterPro"/>
</dbReference>
<dbReference type="Gene3D" id="1.20.58.340">
    <property type="entry name" value="Magnesium transport protein CorA, transmembrane region"/>
    <property type="match status" value="2"/>
</dbReference>
<protein>
    <submittedName>
        <fullName evidence="7">Mg2 transporter protein CorA family protein</fullName>
    </submittedName>
</protein>
<dbReference type="InterPro" id="IPR045863">
    <property type="entry name" value="CorA_TM1_TM2"/>
</dbReference>
<feature type="transmembrane region" description="Helical" evidence="6">
    <location>
        <begin position="277"/>
        <end position="297"/>
    </location>
</feature>
<evidence type="ECO:0000256" key="2">
    <source>
        <dbReference type="ARBA" id="ARBA00009765"/>
    </source>
</evidence>
<accession>A0A0R2DEC1</accession>
<sequence length="303" mass="34570">MGMIDRVSYISKNKWVKTQALTTEEYQTLRQNYGLPADLLTYVTDQDEGPNYVYDDKSKDELLIIHVPNLIDQAHLQYMTTPVSFLRHQGMLFTFNESGLSQVEGLFAQAQQAGVKTIDQFILHVLFAMMDSYIPLVKAITKKRNQLDKFLNQQAKNRDLVALSYLQQTLTFFSSAGQSNLDLLQHLPATHFGEASNREKQERLEDVIIEARQVQRMIVIENRVVDRISATFDSIINNNLNDTMKVLTIWSLSMAVPTIITGFYGMNMHLPLAKQPLAWLLVIGLSVILIGAMLITLRLHHKM</sequence>
<gene>
    <name evidence="7" type="ORF">FC24_GL001222</name>
</gene>
<proteinExistence type="inferred from homology"/>
<dbReference type="PATRIC" id="fig|1423796.3.peg.1247"/>
<comment type="similarity">
    <text evidence="2">Belongs to the CorA metal ion transporter (MIT) (TC 1.A.35) family.</text>
</comment>
<dbReference type="AlphaFoldDB" id="A0A0R2DEC1"/>
<dbReference type="Pfam" id="PF01544">
    <property type="entry name" value="CorA"/>
    <property type="match status" value="1"/>
</dbReference>
<name>A0A0R2DEC1_9LACO</name>
<dbReference type="PANTHER" id="PTHR47891:SF1">
    <property type="entry name" value="CORA-MAGNESIUM AND COBALT TRANSPORTER"/>
    <property type="match status" value="1"/>
</dbReference>
<evidence type="ECO:0000313" key="8">
    <source>
        <dbReference type="Proteomes" id="UP000051638"/>
    </source>
</evidence>
<evidence type="ECO:0000256" key="3">
    <source>
        <dbReference type="ARBA" id="ARBA00022692"/>
    </source>
</evidence>
<dbReference type="SUPFAM" id="SSF144083">
    <property type="entry name" value="Magnesium transport protein CorA, transmembrane region"/>
    <property type="match status" value="1"/>
</dbReference>
<organism evidence="7 8">
    <name type="scientific">Loigolactobacillus rennini DSM 20253</name>
    <dbReference type="NCBI Taxonomy" id="1423796"/>
    <lineage>
        <taxon>Bacteria</taxon>
        <taxon>Bacillati</taxon>
        <taxon>Bacillota</taxon>
        <taxon>Bacilli</taxon>
        <taxon>Lactobacillales</taxon>
        <taxon>Lactobacillaceae</taxon>
        <taxon>Loigolactobacillus</taxon>
    </lineage>
</organism>
<dbReference type="InterPro" id="IPR045861">
    <property type="entry name" value="CorA_cytoplasmic_dom"/>
</dbReference>
<evidence type="ECO:0000256" key="6">
    <source>
        <dbReference type="SAM" id="Phobius"/>
    </source>
</evidence>
<keyword evidence="5 6" id="KW-0472">Membrane</keyword>
<keyword evidence="8" id="KW-1185">Reference proteome</keyword>
<dbReference type="STRING" id="1423796.FC24_GL001222"/>
<dbReference type="CDD" id="cd12827">
    <property type="entry name" value="EcCorA_ZntB-like_u2"/>
    <property type="match status" value="1"/>
</dbReference>
<evidence type="ECO:0000256" key="4">
    <source>
        <dbReference type="ARBA" id="ARBA00022989"/>
    </source>
</evidence>